<feature type="transmembrane region" description="Helical" evidence="6">
    <location>
        <begin position="406"/>
        <end position="424"/>
    </location>
</feature>
<gene>
    <name evidence="7" type="ORF">Pla144_35650</name>
</gene>
<accession>A0A5C6CPK5</accession>
<evidence type="ECO:0000256" key="3">
    <source>
        <dbReference type="ARBA" id="ARBA00022692"/>
    </source>
</evidence>
<organism evidence="7 8">
    <name type="scientific">Bythopirellula polymerisocia</name>
    <dbReference type="NCBI Taxonomy" id="2528003"/>
    <lineage>
        <taxon>Bacteria</taxon>
        <taxon>Pseudomonadati</taxon>
        <taxon>Planctomycetota</taxon>
        <taxon>Planctomycetia</taxon>
        <taxon>Pirellulales</taxon>
        <taxon>Lacipirellulaceae</taxon>
        <taxon>Bythopirellula</taxon>
    </lineage>
</organism>
<name>A0A5C6CPK5_9BACT</name>
<comment type="caution">
    <text evidence="7">The sequence shown here is derived from an EMBL/GenBank/DDBJ whole genome shotgun (WGS) entry which is preliminary data.</text>
</comment>
<dbReference type="Proteomes" id="UP000318437">
    <property type="component" value="Unassembled WGS sequence"/>
</dbReference>
<proteinExistence type="predicted"/>
<dbReference type="AlphaFoldDB" id="A0A5C6CPK5"/>
<evidence type="ECO:0000256" key="6">
    <source>
        <dbReference type="SAM" id="Phobius"/>
    </source>
</evidence>
<reference evidence="7 8" key="1">
    <citation type="submission" date="2019-02" db="EMBL/GenBank/DDBJ databases">
        <title>Deep-cultivation of Planctomycetes and their phenomic and genomic characterization uncovers novel biology.</title>
        <authorList>
            <person name="Wiegand S."/>
            <person name="Jogler M."/>
            <person name="Boedeker C."/>
            <person name="Pinto D."/>
            <person name="Vollmers J."/>
            <person name="Rivas-Marin E."/>
            <person name="Kohn T."/>
            <person name="Peeters S.H."/>
            <person name="Heuer A."/>
            <person name="Rast P."/>
            <person name="Oberbeckmann S."/>
            <person name="Bunk B."/>
            <person name="Jeske O."/>
            <person name="Meyerdierks A."/>
            <person name="Storesund J.E."/>
            <person name="Kallscheuer N."/>
            <person name="Luecker S."/>
            <person name="Lage O.M."/>
            <person name="Pohl T."/>
            <person name="Merkel B.J."/>
            <person name="Hornburger P."/>
            <person name="Mueller R.-W."/>
            <person name="Bruemmer F."/>
            <person name="Labrenz M."/>
            <person name="Spormann A.M."/>
            <person name="Op Den Camp H."/>
            <person name="Overmann J."/>
            <person name="Amann R."/>
            <person name="Jetten M.S.M."/>
            <person name="Mascher T."/>
            <person name="Medema M.H."/>
            <person name="Devos D.P."/>
            <person name="Kaster A.-K."/>
            <person name="Ovreas L."/>
            <person name="Rohde M."/>
            <person name="Galperin M.Y."/>
            <person name="Jogler C."/>
        </authorList>
    </citation>
    <scope>NUCLEOTIDE SEQUENCE [LARGE SCALE GENOMIC DNA]</scope>
    <source>
        <strain evidence="7 8">Pla144</strain>
    </source>
</reference>
<keyword evidence="4 6" id="KW-1133">Transmembrane helix</keyword>
<dbReference type="InterPro" id="IPR050833">
    <property type="entry name" value="Poly_Biosynth_Transport"/>
</dbReference>
<feature type="transmembrane region" description="Helical" evidence="6">
    <location>
        <begin position="257"/>
        <end position="277"/>
    </location>
</feature>
<feature type="transmembrane region" description="Helical" evidence="6">
    <location>
        <begin position="338"/>
        <end position="361"/>
    </location>
</feature>
<evidence type="ECO:0000313" key="8">
    <source>
        <dbReference type="Proteomes" id="UP000318437"/>
    </source>
</evidence>
<feature type="transmembrane region" description="Helical" evidence="6">
    <location>
        <begin position="56"/>
        <end position="77"/>
    </location>
</feature>
<feature type="transmembrane region" description="Helical" evidence="6">
    <location>
        <begin position="297"/>
        <end position="317"/>
    </location>
</feature>
<keyword evidence="2" id="KW-1003">Cell membrane</keyword>
<dbReference type="PANTHER" id="PTHR30250">
    <property type="entry name" value="PST FAMILY PREDICTED COLANIC ACID TRANSPORTER"/>
    <property type="match status" value="1"/>
</dbReference>
<evidence type="ECO:0000256" key="1">
    <source>
        <dbReference type="ARBA" id="ARBA00004651"/>
    </source>
</evidence>
<sequence>MLHCAQTKALILRELDVPAPPSSLVNSRISPLSGSDSSVKSIEKSVLAKISLRNNAAWMLVGRGTYFVCQFGMLAVLATLGSPEVVGQFVLALAICNPVFIFASLQLHVAQCTDVSNEYSFYDYRRLRTITSLSAMLIVCAIAGIACQCWSERSLVFAMGFAKCIESYSDIYCGRIQKHERMFAVAISLMLRGVTALLAMTVVFYLTRNVAWSVVAMAFLWLGVLILHDAIMAKRFVLAESPNPLTDLQTVRQLKRLAFLTIPLGLMAGFCALEANLPRYIVQGVFGTRELGVLGVMAYITLSGNTVISAIGMAAIPRLASLYGNQERSAFRLVSSKLFAIGICTGLSVVLFSVLLGHTFLSNVFGPEYADNYQLLVVMSLAATLQYGSTMLSVSLRSMGLFRTALLAHVISFFATLIACVILVDSSDLLSVGYALIMSALITLGVFAALVLWQFKQIKSTNVSQLAYESQLYEEVVA</sequence>
<keyword evidence="3 6" id="KW-0812">Transmembrane</keyword>
<dbReference type="EMBL" id="SJPS01000005">
    <property type="protein sequence ID" value="TWU24679.1"/>
    <property type="molecule type" value="Genomic_DNA"/>
</dbReference>
<feature type="transmembrane region" description="Helical" evidence="6">
    <location>
        <begin position="210"/>
        <end position="227"/>
    </location>
</feature>
<evidence type="ECO:0000256" key="2">
    <source>
        <dbReference type="ARBA" id="ARBA00022475"/>
    </source>
</evidence>
<comment type="subcellular location">
    <subcellularLocation>
        <location evidence="1">Cell membrane</location>
        <topology evidence="1">Multi-pass membrane protein</topology>
    </subcellularLocation>
</comment>
<protein>
    <submittedName>
        <fullName evidence="7">Polysaccharide biosynthesis protein</fullName>
    </submittedName>
</protein>
<dbReference type="PANTHER" id="PTHR30250:SF11">
    <property type="entry name" value="O-ANTIGEN TRANSPORTER-RELATED"/>
    <property type="match status" value="1"/>
</dbReference>
<keyword evidence="5 6" id="KW-0472">Membrane</keyword>
<evidence type="ECO:0000256" key="4">
    <source>
        <dbReference type="ARBA" id="ARBA00022989"/>
    </source>
</evidence>
<feature type="transmembrane region" description="Helical" evidence="6">
    <location>
        <begin position="373"/>
        <end position="394"/>
    </location>
</feature>
<evidence type="ECO:0000256" key="5">
    <source>
        <dbReference type="ARBA" id="ARBA00023136"/>
    </source>
</evidence>
<keyword evidence="8" id="KW-1185">Reference proteome</keyword>
<evidence type="ECO:0000313" key="7">
    <source>
        <dbReference type="EMBL" id="TWU24679.1"/>
    </source>
</evidence>
<feature type="transmembrane region" description="Helical" evidence="6">
    <location>
        <begin position="89"/>
        <end position="109"/>
    </location>
</feature>
<dbReference type="GO" id="GO:0005886">
    <property type="term" value="C:plasma membrane"/>
    <property type="evidence" value="ECO:0007669"/>
    <property type="project" value="UniProtKB-SubCell"/>
</dbReference>
<feature type="transmembrane region" description="Helical" evidence="6">
    <location>
        <begin position="430"/>
        <end position="453"/>
    </location>
</feature>
<feature type="transmembrane region" description="Helical" evidence="6">
    <location>
        <begin position="182"/>
        <end position="204"/>
    </location>
</feature>